<accession>A0A836LG54</accession>
<dbReference type="RefSeq" id="XP_067758544.1">
    <property type="nucleotide sequence ID" value="XM_067902651.1"/>
</dbReference>
<dbReference type="EMBL" id="JAFJZO010000014">
    <property type="protein sequence ID" value="KAG5509392.1"/>
    <property type="molecule type" value="Genomic_DNA"/>
</dbReference>
<feature type="compositionally biased region" description="Basic and acidic residues" evidence="1">
    <location>
        <begin position="208"/>
        <end position="219"/>
    </location>
</feature>
<keyword evidence="3" id="KW-1185">Reference proteome</keyword>
<feature type="compositionally biased region" description="Polar residues" evidence="1">
    <location>
        <begin position="69"/>
        <end position="83"/>
    </location>
</feature>
<dbReference type="KEGG" id="phet:94292728"/>
<organism evidence="2 3">
    <name type="scientific">Porcisia hertigi</name>
    <dbReference type="NCBI Taxonomy" id="2761500"/>
    <lineage>
        <taxon>Eukaryota</taxon>
        <taxon>Discoba</taxon>
        <taxon>Euglenozoa</taxon>
        <taxon>Kinetoplastea</taxon>
        <taxon>Metakinetoplastina</taxon>
        <taxon>Trypanosomatida</taxon>
        <taxon>Trypanosomatidae</taxon>
        <taxon>Leishmaniinae</taxon>
        <taxon>Porcisia</taxon>
    </lineage>
</organism>
<protein>
    <submittedName>
        <fullName evidence="2">Uncharacterized protein</fullName>
    </submittedName>
</protein>
<proteinExistence type="predicted"/>
<feature type="region of interest" description="Disordered" evidence="1">
    <location>
        <begin position="208"/>
        <end position="252"/>
    </location>
</feature>
<dbReference type="Proteomes" id="UP000674318">
    <property type="component" value="Unassembled WGS sequence"/>
</dbReference>
<dbReference type="OrthoDB" id="273805at2759"/>
<feature type="compositionally biased region" description="Polar residues" evidence="1">
    <location>
        <begin position="230"/>
        <end position="239"/>
    </location>
</feature>
<feature type="region of interest" description="Disordered" evidence="1">
    <location>
        <begin position="54"/>
        <end position="108"/>
    </location>
</feature>
<evidence type="ECO:0000256" key="1">
    <source>
        <dbReference type="SAM" id="MobiDB-lite"/>
    </source>
</evidence>
<dbReference type="AlphaFoldDB" id="A0A836LG54"/>
<feature type="region of interest" description="Disordered" evidence="1">
    <location>
        <begin position="125"/>
        <end position="153"/>
    </location>
</feature>
<evidence type="ECO:0000313" key="3">
    <source>
        <dbReference type="Proteomes" id="UP000674318"/>
    </source>
</evidence>
<name>A0A836LG54_9TRYP</name>
<dbReference type="GeneID" id="94292728"/>
<feature type="compositionally biased region" description="Basic and acidic residues" evidence="1">
    <location>
        <begin position="94"/>
        <end position="107"/>
    </location>
</feature>
<evidence type="ECO:0000313" key="2">
    <source>
        <dbReference type="EMBL" id="KAG5509392.1"/>
    </source>
</evidence>
<sequence>MSLGGSECGNSASLTVAQLQEKLSTLHDYLSTPYRARAEAILQQRRRREVRALLEGLNSVPTPTEGASRRTTTLEQASVTLDSSRYAPNLSRPPKHEVSPGEGHEESPAPIAAVTSAIPTQLKSRCSSHHETSKVKCGVGGLTKPPPRESGNTNRYVQQLEWQVRMLADALGQERKRLAEIHLDVVQPLLQLGEAALQRQTQLEHELASCRSRERDDKGLRHRKVDGEENANTLGNNSRNGHEGASGNATCP</sequence>
<comment type="caution">
    <text evidence="2">The sequence shown here is derived from an EMBL/GenBank/DDBJ whole genome shotgun (WGS) entry which is preliminary data.</text>
</comment>
<reference evidence="2 3" key="1">
    <citation type="submission" date="2021-02" db="EMBL/GenBank/DDBJ databases">
        <title>Porcisia hertigi Genome sequencing and assembly.</title>
        <authorList>
            <person name="Almutairi H."/>
            <person name="Gatherer D."/>
        </authorList>
    </citation>
    <scope>NUCLEOTIDE SEQUENCE [LARGE SCALE GENOMIC DNA]</scope>
    <source>
        <strain evidence="2 3">C119</strain>
    </source>
</reference>
<gene>
    <name evidence="2" type="ORF">JKF63_06702</name>
</gene>